<comment type="caution">
    <text evidence="7">The sequence shown here is derived from an EMBL/GenBank/DDBJ whole genome shotgun (WGS) entry which is preliminary data.</text>
</comment>
<feature type="region of interest" description="Disordered" evidence="6">
    <location>
        <begin position="298"/>
        <end position="336"/>
    </location>
</feature>
<evidence type="ECO:0000256" key="4">
    <source>
        <dbReference type="ARBA" id="ARBA00023163"/>
    </source>
</evidence>
<dbReference type="InterPro" id="IPR051089">
    <property type="entry name" value="prtT"/>
</dbReference>
<dbReference type="OrthoDB" id="3163292at2759"/>
<sequence>MQLGLHRPEYIQDFSRVERQLSVEGIQDSVRIWAACYIAAQCITSSIGQESILKPDQMITRACEPSNIYQLPIGLHQHLRLMKFSVHVSKILSENSNTASGLPDERDRVHIMDRLQLEFDDLKSQLEVNATIVEKVYISCTQLQLQVFYFFEGIQPEKRKEGLLKCYETASTMIETMKRAELEISSVVYSPYQSYRLVLVAGIVLMRILISSYSDLVDFKVGKQNFNTSIRLLRRFSLQDNDTAGRGSKILSQLWIHYQNSPHIRESPPSLQIKSRLGGSLLHDSLWIWRRECDDQKASHRGTRQNSPHKSSRQDWANQPLTNPLQSSNSSNDSNNNEMNDILNFSGIENLDISWLDGANLLSWLLPGTDFNQPTGGPTINVT</sequence>
<dbReference type="PANTHER" id="PTHR31845:SF21">
    <property type="entry name" value="REGULATORY PROTEIN LEU3"/>
    <property type="match status" value="1"/>
</dbReference>
<dbReference type="GeneID" id="43594384"/>
<protein>
    <recommendedName>
        <fullName evidence="9">Transcription factor domain-containing protein</fullName>
    </recommendedName>
</protein>
<dbReference type="EMBL" id="NPIC01000001">
    <property type="protein sequence ID" value="RDL41556.1"/>
    <property type="molecule type" value="Genomic_DNA"/>
</dbReference>
<evidence type="ECO:0000256" key="6">
    <source>
        <dbReference type="SAM" id="MobiDB-lite"/>
    </source>
</evidence>
<evidence type="ECO:0000256" key="1">
    <source>
        <dbReference type="ARBA" id="ARBA00004123"/>
    </source>
</evidence>
<dbReference type="RefSeq" id="XP_031874212.1">
    <property type="nucleotide sequence ID" value="XM_032010158.1"/>
</dbReference>
<dbReference type="GO" id="GO:0005634">
    <property type="term" value="C:nucleus"/>
    <property type="evidence" value="ECO:0007669"/>
    <property type="project" value="UniProtKB-SubCell"/>
</dbReference>
<dbReference type="PANTHER" id="PTHR31845">
    <property type="entry name" value="FINGER DOMAIN PROTEIN, PUTATIVE-RELATED"/>
    <property type="match status" value="1"/>
</dbReference>
<feature type="compositionally biased region" description="Polar residues" evidence="6">
    <location>
        <begin position="304"/>
        <end position="326"/>
    </location>
</feature>
<feature type="compositionally biased region" description="Low complexity" evidence="6">
    <location>
        <begin position="327"/>
        <end position="336"/>
    </location>
</feature>
<dbReference type="GO" id="GO:0000976">
    <property type="term" value="F:transcription cis-regulatory region binding"/>
    <property type="evidence" value="ECO:0007669"/>
    <property type="project" value="TreeGrafter"/>
</dbReference>
<keyword evidence="3" id="KW-0238">DNA-binding</keyword>
<comment type="subcellular location">
    <subcellularLocation>
        <location evidence="1">Nucleus</location>
    </subcellularLocation>
</comment>
<dbReference type="Proteomes" id="UP000254866">
    <property type="component" value="Unassembled WGS sequence"/>
</dbReference>
<evidence type="ECO:0008006" key="9">
    <source>
        <dbReference type="Google" id="ProtNLM"/>
    </source>
</evidence>
<gene>
    <name evidence="7" type="ORF">BP5553_01535</name>
</gene>
<name>A0A370U1A0_9HELO</name>
<keyword evidence="5" id="KW-0539">Nucleus</keyword>
<keyword evidence="8" id="KW-1185">Reference proteome</keyword>
<evidence type="ECO:0000313" key="7">
    <source>
        <dbReference type="EMBL" id="RDL41556.1"/>
    </source>
</evidence>
<dbReference type="GO" id="GO:0000981">
    <property type="term" value="F:DNA-binding transcription factor activity, RNA polymerase II-specific"/>
    <property type="evidence" value="ECO:0007669"/>
    <property type="project" value="TreeGrafter"/>
</dbReference>
<evidence type="ECO:0000256" key="5">
    <source>
        <dbReference type="ARBA" id="ARBA00023242"/>
    </source>
</evidence>
<keyword evidence="2" id="KW-0805">Transcription regulation</keyword>
<accession>A0A370U1A0</accession>
<organism evidence="7 8">
    <name type="scientific">Venustampulla echinocandica</name>
    <dbReference type="NCBI Taxonomy" id="2656787"/>
    <lineage>
        <taxon>Eukaryota</taxon>
        <taxon>Fungi</taxon>
        <taxon>Dikarya</taxon>
        <taxon>Ascomycota</taxon>
        <taxon>Pezizomycotina</taxon>
        <taxon>Leotiomycetes</taxon>
        <taxon>Helotiales</taxon>
        <taxon>Pleuroascaceae</taxon>
        <taxon>Venustampulla</taxon>
    </lineage>
</organism>
<evidence type="ECO:0000313" key="8">
    <source>
        <dbReference type="Proteomes" id="UP000254866"/>
    </source>
</evidence>
<dbReference type="AlphaFoldDB" id="A0A370U1A0"/>
<dbReference type="CDD" id="cd12148">
    <property type="entry name" value="fungal_TF_MHR"/>
    <property type="match status" value="1"/>
</dbReference>
<evidence type="ECO:0000256" key="2">
    <source>
        <dbReference type="ARBA" id="ARBA00023015"/>
    </source>
</evidence>
<dbReference type="STRING" id="2656787.A0A370U1A0"/>
<keyword evidence="4" id="KW-0804">Transcription</keyword>
<reference evidence="7 8" key="1">
    <citation type="journal article" date="2018" name="IMA Fungus">
        <title>IMA Genome-F 9: Draft genome sequence of Annulohypoxylon stygium, Aspergillus mulundensis, Berkeleyomyces basicola (syn. Thielaviopsis basicola), Ceratocystis smalleyi, two Cercospora beticola strains, Coleophoma cylindrospora, Fusarium fracticaudum, Phialophora cf. hyalina, and Morchella septimelata.</title>
        <authorList>
            <person name="Wingfield B.D."/>
            <person name="Bills G.F."/>
            <person name="Dong Y."/>
            <person name="Huang W."/>
            <person name="Nel W.J."/>
            <person name="Swalarsk-Parry B.S."/>
            <person name="Vaghefi N."/>
            <person name="Wilken P.M."/>
            <person name="An Z."/>
            <person name="de Beer Z.W."/>
            <person name="De Vos L."/>
            <person name="Chen L."/>
            <person name="Duong T.A."/>
            <person name="Gao Y."/>
            <person name="Hammerbacher A."/>
            <person name="Kikkert J.R."/>
            <person name="Li Y."/>
            <person name="Li H."/>
            <person name="Li K."/>
            <person name="Li Q."/>
            <person name="Liu X."/>
            <person name="Ma X."/>
            <person name="Naidoo K."/>
            <person name="Pethybridge S.J."/>
            <person name="Sun J."/>
            <person name="Steenkamp E.T."/>
            <person name="van der Nest M.A."/>
            <person name="van Wyk S."/>
            <person name="Wingfield M.J."/>
            <person name="Xiong C."/>
            <person name="Yue Q."/>
            <person name="Zhang X."/>
        </authorList>
    </citation>
    <scope>NUCLEOTIDE SEQUENCE [LARGE SCALE GENOMIC DNA]</scope>
    <source>
        <strain evidence="7 8">BP 5553</strain>
    </source>
</reference>
<evidence type="ECO:0000256" key="3">
    <source>
        <dbReference type="ARBA" id="ARBA00023125"/>
    </source>
</evidence>
<proteinExistence type="predicted"/>